<gene>
    <name evidence="1" type="ORF">Pint_08736</name>
</gene>
<dbReference type="EMBL" id="CM047745">
    <property type="protein sequence ID" value="KAJ0026389.1"/>
    <property type="molecule type" value="Genomic_DNA"/>
</dbReference>
<evidence type="ECO:0000313" key="2">
    <source>
        <dbReference type="Proteomes" id="UP001163603"/>
    </source>
</evidence>
<evidence type="ECO:0000313" key="1">
    <source>
        <dbReference type="EMBL" id="KAJ0026389.1"/>
    </source>
</evidence>
<reference evidence="2" key="1">
    <citation type="journal article" date="2023" name="G3 (Bethesda)">
        <title>Genome assembly and association tests identify interacting loci associated with vigor, precocity, and sex in interspecific pistachio rootstocks.</title>
        <authorList>
            <person name="Palmer W."/>
            <person name="Jacygrad E."/>
            <person name="Sagayaradj S."/>
            <person name="Cavanaugh K."/>
            <person name="Han R."/>
            <person name="Bertier L."/>
            <person name="Beede B."/>
            <person name="Kafkas S."/>
            <person name="Golino D."/>
            <person name="Preece J."/>
            <person name="Michelmore R."/>
        </authorList>
    </citation>
    <scope>NUCLEOTIDE SEQUENCE [LARGE SCALE GENOMIC DNA]</scope>
</reference>
<protein>
    <submittedName>
        <fullName evidence="1">Uncharacterized protein</fullName>
    </submittedName>
</protein>
<proteinExistence type="predicted"/>
<keyword evidence="2" id="KW-1185">Reference proteome</keyword>
<dbReference type="Proteomes" id="UP001163603">
    <property type="component" value="Chromosome 10"/>
</dbReference>
<name>A0ACC0XYL1_9ROSI</name>
<sequence length="474" mass="51742">METGGGGEDCCVKVAVHVRPLIADERAQGCKDCVTVIPGKPQVQIGTHSFTFDHVYGSTGSPSSAMFEECIASLVDGLFQGYNATVLAYGQTGSGKTYTMGTGFKDGCQTGIIPQVMNVLFKKIETLKHQTEFQLHVSFIEVCLLSSRILKEEVQDLLDPTCLNKPETANGHAGKVTVPGKPPIQIRETSNGVITLAGSTEVSVSSLKEMAACLEQGSLSRATGSTNMNNQSSRSHAIFTITLEQMRKLNPVFPGESSPNESMNEEYLCAKLHLVDLAGSERAKRTGSDGLRFKEGVHINKGLLALGNVISALGDDKKRKEGVHVPYRDSKLTRLLQDSLGGNSRTVMIACISPADINAEETLNTLKYANRARNIQNKPVVNRDPMSSEMIKMRQQLEYLQAELCARGGGSSSDEVQVLKERIAWLEAANEDLCRELHEYRGRCTIVDQRETDAQVCNSICFFWNFSVSPLLIS</sequence>
<comment type="caution">
    <text evidence="1">The sequence shown here is derived from an EMBL/GenBank/DDBJ whole genome shotgun (WGS) entry which is preliminary data.</text>
</comment>
<accession>A0ACC0XYL1</accession>
<organism evidence="1 2">
    <name type="scientific">Pistacia integerrima</name>
    <dbReference type="NCBI Taxonomy" id="434235"/>
    <lineage>
        <taxon>Eukaryota</taxon>
        <taxon>Viridiplantae</taxon>
        <taxon>Streptophyta</taxon>
        <taxon>Embryophyta</taxon>
        <taxon>Tracheophyta</taxon>
        <taxon>Spermatophyta</taxon>
        <taxon>Magnoliopsida</taxon>
        <taxon>eudicotyledons</taxon>
        <taxon>Gunneridae</taxon>
        <taxon>Pentapetalae</taxon>
        <taxon>rosids</taxon>
        <taxon>malvids</taxon>
        <taxon>Sapindales</taxon>
        <taxon>Anacardiaceae</taxon>
        <taxon>Pistacia</taxon>
    </lineage>
</organism>